<dbReference type="VEuPathDB" id="VectorBase:CQUJHB005418"/>
<dbReference type="Proteomes" id="UP000002320">
    <property type="component" value="Unassembled WGS sequence"/>
</dbReference>
<dbReference type="AlphaFoldDB" id="B0XJX3"/>
<gene>
    <name evidence="3" type="primary">6053947</name>
    <name evidence="2" type="ORF">CpipJ_CPIJ019725</name>
</gene>
<dbReference type="EnsemblMetazoa" id="CPIJ019725-RA">
    <property type="protein sequence ID" value="CPIJ019725-PA"/>
    <property type="gene ID" value="CPIJ019725"/>
</dbReference>
<organism>
    <name type="scientific">Culex quinquefasciatus</name>
    <name type="common">Southern house mosquito</name>
    <name type="synonym">Culex pungens</name>
    <dbReference type="NCBI Taxonomy" id="7176"/>
    <lineage>
        <taxon>Eukaryota</taxon>
        <taxon>Metazoa</taxon>
        <taxon>Ecdysozoa</taxon>
        <taxon>Arthropoda</taxon>
        <taxon>Hexapoda</taxon>
        <taxon>Insecta</taxon>
        <taxon>Pterygota</taxon>
        <taxon>Neoptera</taxon>
        <taxon>Endopterygota</taxon>
        <taxon>Diptera</taxon>
        <taxon>Nematocera</taxon>
        <taxon>Culicoidea</taxon>
        <taxon>Culicidae</taxon>
        <taxon>Culicinae</taxon>
        <taxon>Culicini</taxon>
        <taxon>Culex</taxon>
        <taxon>Culex</taxon>
    </lineage>
</organism>
<dbReference type="OrthoDB" id="9976881at2759"/>
<dbReference type="VEuPathDB" id="VectorBase:CPIJ019725"/>
<dbReference type="InParanoid" id="B0XJX3"/>
<evidence type="ECO:0000313" key="2">
    <source>
        <dbReference type="EMBL" id="EDS30883.1"/>
    </source>
</evidence>
<keyword evidence="4" id="KW-1185">Reference proteome</keyword>
<reference evidence="3" key="2">
    <citation type="submission" date="2021-02" db="UniProtKB">
        <authorList>
            <consortium name="EnsemblMetazoa"/>
        </authorList>
    </citation>
    <scope>IDENTIFICATION</scope>
    <source>
        <strain evidence="3">JHB</strain>
    </source>
</reference>
<name>B0XJX3_CULQU</name>
<protein>
    <submittedName>
        <fullName evidence="2 3">Uncharacterized protein</fullName>
    </submittedName>
</protein>
<accession>B0XJX3</accession>
<sequence length="201" mass="23513">MRNVNYAKRPLCQTSLMVFERIMPNVHYAKCPLCQTSLMSWTNYAKRPLCQTSILKTRYAKCPLCQMGYTPWCRERYDDHFGEHFVRHVEHFVGPQLDRLVEAKLGGEFVGGLTKFRRGGQRDKQLNVKQLEWDEINDLLQAERKVDETEKPYRSMPSLLHSAKQSASDHSEITNGTEEDFRTQHDFNTMDRMDKKGLHGN</sequence>
<dbReference type="HOGENOM" id="CLU_1361629_0_0_1"/>
<evidence type="ECO:0000313" key="3">
    <source>
        <dbReference type="EnsemblMetazoa" id="CPIJ019725-PA"/>
    </source>
</evidence>
<reference evidence="2" key="1">
    <citation type="submission" date="2007-03" db="EMBL/GenBank/DDBJ databases">
        <title>Annotation of Culex pipiens quinquefasciatus.</title>
        <authorList>
            <consortium name="The Broad Institute Genome Sequencing Platform"/>
            <person name="Atkinson P.W."/>
            <person name="Hemingway J."/>
            <person name="Christensen B.M."/>
            <person name="Higgs S."/>
            <person name="Kodira C."/>
            <person name="Hannick L."/>
            <person name="Megy K."/>
            <person name="O'Leary S."/>
            <person name="Pearson M."/>
            <person name="Haas B.J."/>
            <person name="Mauceli E."/>
            <person name="Wortman J.R."/>
            <person name="Lee N.H."/>
            <person name="Guigo R."/>
            <person name="Stanke M."/>
            <person name="Alvarado L."/>
            <person name="Amedeo P."/>
            <person name="Antoine C.H."/>
            <person name="Arensburger P."/>
            <person name="Bidwell S.L."/>
            <person name="Crawford M."/>
            <person name="Camaro F."/>
            <person name="Devon K."/>
            <person name="Engels R."/>
            <person name="Hammond M."/>
            <person name="Howarth C."/>
            <person name="Koehrsen M."/>
            <person name="Lawson D."/>
            <person name="Montgomery P."/>
            <person name="Nene V."/>
            <person name="Nusbaum C."/>
            <person name="Puiu D."/>
            <person name="Romero-Severson J."/>
            <person name="Severson D.W."/>
            <person name="Shumway M."/>
            <person name="Sisk P."/>
            <person name="Stolte C."/>
            <person name="Zeng Q."/>
            <person name="Eisenstadt E."/>
            <person name="Fraser-Liggett C."/>
            <person name="Strausberg R."/>
            <person name="Galagan J."/>
            <person name="Birren B."/>
            <person name="Collins F.H."/>
        </authorList>
    </citation>
    <scope>NUCLEOTIDE SEQUENCE [LARGE SCALE GENOMIC DNA]</scope>
    <source>
        <strain evidence="2">JHB</strain>
    </source>
</reference>
<evidence type="ECO:0000313" key="4">
    <source>
        <dbReference type="Proteomes" id="UP000002320"/>
    </source>
</evidence>
<dbReference type="EMBL" id="DS233637">
    <property type="protein sequence ID" value="EDS30883.1"/>
    <property type="molecule type" value="Genomic_DNA"/>
</dbReference>
<evidence type="ECO:0000256" key="1">
    <source>
        <dbReference type="SAM" id="MobiDB-lite"/>
    </source>
</evidence>
<feature type="region of interest" description="Disordered" evidence="1">
    <location>
        <begin position="148"/>
        <end position="201"/>
    </location>
</feature>
<dbReference type="KEGG" id="cqu:CpipJ_CPIJ019725"/>
<feature type="compositionally biased region" description="Basic and acidic residues" evidence="1">
    <location>
        <begin position="179"/>
        <end position="201"/>
    </location>
</feature>
<proteinExistence type="predicted"/>